<comment type="caution">
    <text evidence="7">The sequence shown here is derived from an EMBL/GenBank/DDBJ whole genome shotgun (WGS) entry which is preliminary data.</text>
</comment>
<dbReference type="EMBL" id="MTYJ01000012">
    <property type="protein sequence ID" value="OQV23312.1"/>
    <property type="molecule type" value="Genomic_DNA"/>
</dbReference>
<dbReference type="InterPro" id="IPR013783">
    <property type="entry name" value="Ig-like_fold"/>
</dbReference>
<dbReference type="SMART" id="SM00557">
    <property type="entry name" value="IG_FLMN"/>
    <property type="match status" value="13"/>
</dbReference>
<evidence type="ECO:0000256" key="4">
    <source>
        <dbReference type="PROSITE-ProRule" id="PRU00087"/>
    </source>
</evidence>
<dbReference type="OrthoDB" id="18740at2759"/>
<proteinExistence type="inferred from homology"/>
<feature type="region of interest" description="Disordered" evidence="5">
    <location>
        <begin position="1"/>
        <end position="49"/>
    </location>
</feature>
<dbReference type="PROSITE" id="PS00019">
    <property type="entry name" value="ACTININ_1"/>
    <property type="match status" value="1"/>
</dbReference>
<dbReference type="FunFam" id="1.10.418.10:FF:000006">
    <property type="entry name" value="Filamin-B isoform A"/>
    <property type="match status" value="1"/>
</dbReference>
<feature type="repeat" description="Filamin" evidence="4">
    <location>
        <begin position="1004"/>
        <end position="1098"/>
    </location>
</feature>
<feature type="repeat" description="Filamin" evidence="4">
    <location>
        <begin position="1544"/>
        <end position="1599"/>
    </location>
</feature>
<name>A0A1W0X7M7_HYPEX</name>
<dbReference type="CDD" id="cd21227">
    <property type="entry name" value="CH_jitterbug-like_rpt1"/>
    <property type="match status" value="1"/>
</dbReference>
<dbReference type="PANTHER" id="PTHR38537">
    <property type="entry name" value="JITTERBUG, ISOFORM N"/>
    <property type="match status" value="1"/>
</dbReference>
<keyword evidence="2" id="KW-0677">Repeat</keyword>
<dbReference type="GO" id="GO:0030036">
    <property type="term" value="P:actin cytoskeleton organization"/>
    <property type="evidence" value="ECO:0007669"/>
    <property type="project" value="InterPro"/>
</dbReference>
<dbReference type="FunFam" id="1.10.418.10:FF:000068">
    <property type="entry name" value="Putative Filamin-A"/>
    <property type="match status" value="1"/>
</dbReference>
<dbReference type="InterPro" id="IPR017868">
    <property type="entry name" value="Filamin/ABP280_repeat-like"/>
</dbReference>
<dbReference type="Gene3D" id="2.60.40.10">
    <property type="entry name" value="Immunoglobulins"/>
    <property type="match status" value="14"/>
</dbReference>
<gene>
    <name evidence="7" type="ORF">BV898_02760</name>
</gene>
<feature type="repeat" description="Filamin" evidence="4">
    <location>
        <begin position="1094"/>
        <end position="1188"/>
    </location>
</feature>
<dbReference type="CDD" id="cd21185">
    <property type="entry name" value="CH_jitterbug-like_rpt3"/>
    <property type="match status" value="1"/>
</dbReference>
<feature type="domain" description="Calponin-homology (CH)" evidence="6">
    <location>
        <begin position="271"/>
        <end position="374"/>
    </location>
</feature>
<feature type="repeat" description="Filamin" evidence="4">
    <location>
        <begin position="1372"/>
        <end position="1457"/>
    </location>
</feature>
<evidence type="ECO:0000256" key="1">
    <source>
        <dbReference type="ARBA" id="ARBA00009238"/>
    </source>
</evidence>
<dbReference type="Gene3D" id="1.10.418.10">
    <property type="entry name" value="Calponin-like domain"/>
    <property type="match status" value="3"/>
</dbReference>
<feature type="repeat" description="Filamin" evidence="4">
    <location>
        <begin position="826"/>
        <end position="919"/>
    </location>
</feature>
<dbReference type="PANTHER" id="PTHR38537:SF16">
    <property type="entry name" value="CALPONIN-HOMOLOGY (CH) DOMAIN-CONTAINING PROTEIN"/>
    <property type="match status" value="1"/>
</dbReference>
<feature type="domain" description="Calponin-homology (CH)" evidence="6">
    <location>
        <begin position="56"/>
        <end position="161"/>
    </location>
</feature>
<reference evidence="8" key="1">
    <citation type="submission" date="2017-01" db="EMBL/GenBank/DDBJ databases">
        <title>Comparative genomics of anhydrobiosis in the tardigrade Hypsibius dujardini.</title>
        <authorList>
            <person name="Yoshida Y."/>
            <person name="Koutsovoulos G."/>
            <person name="Laetsch D."/>
            <person name="Stevens L."/>
            <person name="Kumar S."/>
            <person name="Horikawa D."/>
            <person name="Ishino K."/>
            <person name="Komine S."/>
            <person name="Tomita M."/>
            <person name="Blaxter M."/>
            <person name="Arakawa K."/>
        </authorList>
    </citation>
    <scope>NUCLEOTIDE SEQUENCE [LARGE SCALE GENOMIC DNA]</scope>
    <source>
        <strain evidence="8">Z151</strain>
    </source>
</reference>
<dbReference type="Pfam" id="PF00307">
    <property type="entry name" value="CH"/>
    <property type="match status" value="3"/>
</dbReference>
<feature type="repeat" description="Filamin" evidence="4">
    <location>
        <begin position="930"/>
        <end position="1006"/>
    </location>
</feature>
<feature type="domain" description="Calponin-homology (CH)" evidence="6">
    <location>
        <begin position="167"/>
        <end position="270"/>
    </location>
</feature>
<feature type="repeat" description="Filamin" evidence="4">
    <location>
        <begin position="1275"/>
        <end position="1367"/>
    </location>
</feature>
<feature type="repeat" description="Filamin" evidence="4">
    <location>
        <begin position="382"/>
        <end position="469"/>
    </location>
</feature>
<feature type="repeat" description="Filamin" evidence="4">
    <location>
        <begin position="570"/>
        <end position="649"/>
    </location>
</feature>
<evidence type="ECO:0000256" key="2">
    <source>
        <dbReference type="ARBA" id="ARBA00022737"/>
    </source>
</evidence>
<feature type="repeat" description="Filamin" evidence="4">
    <location>
        <begin position="1471"/>
        <end position="1546"/>
    </location>
</feature>
<dbReference type="SUPFAM" id="SSF81296">
    <property type="entry name" value="E set domains"/>
    <property type="match status" value="14"/>
</dbReference>
<dbReference type="Proteomes" id="UP000192578">
    <property type="component" value="Unassembled WGS sequence"/>
</dbReference>
<dbReference type="InterPro" id="IPR001298">
    <property type="entry name" value="Filamin/ABP280_rpt"/>
</dbReference>
<dbReference type="InterPro" id="IPR014756">
    <property type="entry name" value="Ig_E-set"/>
</dbReference>
<dbReference type="CDD" id="cd21229">
    <property type="entry name" value="CH_jitterbug-like_rpt2"/>
    <property type="match status" value="1"/>
</dbReference>
<evidence type="ECO:0000313" key="7">
    <source>
        <dbReference type="EMBL" id="OQV23312.1"/>
    </source>
</evidence>
<feature type="repeat" description="Filamin" evidence="4">
    <location>
        <begin position="1186"/>
        <end position="1280"/>
    </location>
</feature>
<dbReference type="PROSITE" id="PS00020">
    <property type="entry name" value="ACTININ_2"/>
    <property type="match status" value="1"/>
</dbReference>
<protein>
    <submittedName>
        <fullName evidence="7">Filamin-B</fullName>
    </submittedName>
</protein>
<feature type="compositionally biased region" description="Polar residues" evidence="5">
    <location>
        <begin position="1"/>
        <end position="21"/>
    </location>
</feature>
<dbReference type="Pfam" id="PF00630">
    <property type="entry name" value="Filamin"/>
    <property type="match status" value="13"/>
</dbReference>
<evidence type="ECO:0000256" key="5">
    <source>
        <dbReference type="SAM" id="MobiDB-lite"/>
    </source>
</evidence>
<keyword evidence="8" id="KW-1185">Reference proteome</keyword>
<dbReference type="PROSITE" id="PS50021">
    <property type="entry name" value="CH"/>
    <property type="match status" value="3"/>
</dbReference>
<dbReference type="SUPFAM" id="SSF47576">
    <property type="entry name" value="Calponin-homology domain, CH-domain"/>
    <property type="match status" value="2"/>
</dbReference>
<evidence type="ECO:0000313" key="8">
    <source>
        <dbReference type="Proteomes" id="UP000192578"/>
    </source>
</evidence>
<feature type="repeat" description="Filamin" evidence="4">
    <location>
        <begin position="468"/>
        <end position="560"/>
    </location>
</feature>
<feature type="repeat" description="Filamin" evidence="4">
    <location>
        <begin position="647"/>
        <end position="741"/>
    </location>
</feature>
<dbReference type="SMART" id="SM00033">
    <property type="entry name" value="CH"/>
    <property type="match status" value="3"/>
</dbReference>
<keyword evidence="3" id="KW-0009">Actin-binding</keyword>
<feature type="repeat" description="Filamin" evidence="4">
    <location>
        <begin position="752"/>
        <end position="828"/>
    </location>
</feature>
<sequence>MASVASGSSPGRLTRQASSPLSGERSGFLASNRARSREGHAAAPMGIKDDDQRWVQIQQKTFTNWVNEQLKSVGKRVENLQTDFQDGLNLIALIEVLQGRRIGKAFQNPVNQHQMLENVQLALNAIMDDNIKLVNIGNQDLVEGNLKLILGLVWTLILRYQIGKTNLPPKKLMLAWLQAALRDMKIKNFTRDWNDGVALSGILEYCKPGLFPNWRTMDRSNRVENCRRAMEVAEREFGIPMLISPEDLSSPDLDELSGMTYLSYFMNSPTSPGYKATLRWVRGQIPDENVENFTMDWNDGRVVGALVKSLGATVPGYTTQTYDRYNWEDNLQRGFKGGRELGVEPILTPKQMAEAVEEHLGTMAYAAWFQSVSPLPIRKGGEKIKVSGEGLHTAYINKPAHFQIQFIDDVDPSTIRAELRGPSGTIPVKLKLGENGGSATYQATATGPHELFIYCEGELIRECPRKVRVHPDISKVKFAGIHKPVALGQTVDMQVDAKGAGKGELVVEARAPSGRLMKCPVTEQNGGYSAKFQPDEIGEWNVGILFDGTHIKGSPFTCNVFDPNQVKVSGLDVGVVGQDMDFAVDTSRAGQGEATVEIFYQGRSVPAKINTLGNGLFKVTFTPHGPGLYTIHVYFNGVEVRGSPFTIEIFDTSTVSASGEGLKLVPVNKQAFFAINTKGATSKDLQVRVTGPSGRAVPVQIQDKGPNSYNAVYVPTEVGRHSIDISFFEKAIRGSPFECFAYDAKMIRVSPIPNGFVGKPVEFEIDGSQAGSGNLEILVNGGRVVSHVKALGNQRFLASFTPMDAMTHVVEMRFNGETVPGSPWDVEIWDPRNVQVKDIPKLFQIGRTVAFEINASQVGPGDLNVAIKSPSMRTISSHTTQLRTGIYRCEFSSTEVGTHSIEVTYHNEVITGSPFITKGFDANAVKISKISNALVGLPVQFTVDASLAGEGQLEISINNGRVPNKVDVLGGGKVLVTFTPQVAQPHFIDVKFNGEQVPGCPVECKVFDTSRITASGRGLERVCVGRAEKFQINTAGAGEAEIAVSIASPFNRPVRNQISALSHTGYEVTWTAQEVGTHMVNIEYATQIVGNSPYPVKAYDPTKVKVSDIENGFVGKPVLFTVDAAEAGEGNVEIVVTDQHSRQVATRVEQLGAARYQISFIATEAVHHRIDITFNKDPVPGTPFGVDIMDASKVQVIGEGLRVAQVRQVATFQVITRGAGNEEVQVSIEGPDGRQLPARVLNNRDQTYTVEYIATSAGDHQIMVTYGGMKAGASPYTAKAFDVNAVKVGEIPDGLVGRPVTFTVDASLAGSGNLEVAVNNGRVQTTAESLGNNRYAITFTPRSTEDHMIDIKFNGFPVPGGPFRCKIIDASRVTATGEERVPVNKVAFFTIDARGAGPADCEVVITGPSGRNVPVRLSGSHSSSFRAEYTPTEVGDYQVVVRYAGLDIPSSPLVARAYDADRVIVSQTKTGFVGKPVSFHVDASQAGAGNLEIVISVGGKNVPNFVQAEGNAKFKVSFTPQEALPHQVRVRFNNHIVPGTPYDVEIVDGSKCTATGDGLRLVPVNKPALFTVDPRGAGQAELNIQITGSSQTNTEHLDG</sequence>
<dbReference type="InterPro" id="IPR036872">
    <property type="entry name" value="CH_dom_sf"/>
</dbReference>
<organism evidence="7 8">
    <name type="scientific">Hypsibius exemplaris</name>
    <name type="common">Freshwater tardigrade</name>
    <dbReference type="NCBI Taxonomy" id="2072580"/>
    <lineage>
        <taxon>Eukaryota</taxon>
        <taxon>Metazoa</taxon>
        <taxon>Ecdysozoa</taxon>
        <taxon>Tardigrada</taxon>
        <taxon>Eutardigrada</taxon>
        <taxon>Parachela</taxon>
        <taxon>Hypsibioidea</taxon>
        <taxon>Hypsibiidae</taxon>
        <taxon>Hypsibius</taxon>
    </lineage>
</organism>
<dbReference type="InterPro" id="IPR001589">
    <property type="entry name" value="Actinin_actin-bd_CS"/>
</dbReference>
<evidence type="ECO:0000259" key="6">
    <source>
        <dbReference type="PROSITE" id="PS50021"/>
    </source>
</evidence>
<comment type="similarity">
    <text evidence="1">Belongs to the filamin family.</text>
</comment>
<dbReference type="GO" id="GO:0051015">
    <property type="term" value="F:actin filament binding"/>
    <property type="evidence" value="ECO:0007669"/>
    <property type="project" value="InterPro"/>
</dbReference>
<dbReference type="InterPro" id="IPR044801">
    <property type="entry name" value="Filamin"/>
</dbReference>
<evidence type="ECO:0000256" key="3">
    <source>
        <dbReference type="ARBA" id="ARBA00023203"/>
    </source>
</evidence>
<dbReference type="InterPro" id="IPR001715">
    <property type="entry name" value="CH_dom"/>
</dbReference>
<dbReference type="PROSITE" id="PS50194">
    <property type="entry name" value="FILAMIN_REPEAT"/>
    <property type="match status" value="14"/>
</dbReference>
<accession>A0A1W0X7M7</accession>